<dbReference type="Pfam" id="PF08448">
    <property type="entry name" value="PAS_4"/>
    <property type="match status" value="1"/>
</dbReference>
<reference evidence="8 9" key="1">
    <citation type="submission" date="2016-10" db="EMBL/GenBank/DDBJ databases">
        <authorList>
            <person name="de Groot N.N."/>
        </authorList>
    </citation>
    <scope>NUCLEOTIDE SEQUENCE [LARGE SCALE GENOMIC DNA]</scope>
    <source>
        <strain evidence="8 9">ATCC 43154</strain>
    </source>
</reference>
<keyword evidence="5" id="KW-0472">Membrane</keyword>
<dbReference type="OrthoDB" id="9792869at2"/>
<keyword evidence="5" id="KW-0812">Transmembrane</keyword>
<dbReference type="CDD" id="cd16917">
    <property type="entry name" value="HATPase_UhpB-NarQ-NarX-like"/>
    <property type="match status" value="1"/>
</dbReference>
<evidence type="ECO:0000256" key="5">
    <source>
        <dbReference type="SAM" id="Phobius"/>
    </source>
</evidence>
<proteinExistence type="predicted"/>
<dbReference type="PANTHER" id="PTHR24421:SF59">
    <property type="entry name" value="OXYGEN SENSOR HISTIDINE KINASE NREB"/>
    <property type="match status" value="1"/>
</dbReference>
<dbReference type="GO" id="GO:0000155">
    <property type="term" value="F:phosphorelay sensor kinase activity"/>
    <property type="evidence" value="ECO:0007669"/>
    <property type="project" value="InterPro"/>
</dbReference>
<accession>A0A1I4NJE9</accession>
<feature type="coiled-coil region" evidence="4">
    <location>
        <begin position="189"/>
        <end position="216"/>
    </location>
</feature>
<dbReference type="Gene3D" id="1.20.5.1930">
    <property type="match status" value="1"/>
</dbReference>
<protein>
    <submittedName>
        <fullName evidence="8">PAS domain S-box-containing protein</fullName>
    </submittedName>
</protein>
<dbReference type="PANTHER" id="PTHR24421">
    <property type="entry name" value="NITRATE/NITRITE SENSOR PROTEIN NARX-RELATED"/>
    <property type="match status" value="1"/>
</dbReference>
<keyword evidence="1" id="KW-0808">Transferase</keyword>
<dbReference type="InterPro" id="IPR036890">
    <property type="entry name" value="HATPase_C_sf"/>
</dbReference>
<keyword evidence="5" id="KW-1133">Transmembrane helix</keyword>
<dbReference type="AlphaFoldDB" id="A0A1I4NJE9"/>
<evidence type="ECO:0000256" key="3">
    <source>
        <dbReference type="ARBA" id="ARBA00023012"/>
    </source>
</evidence>
<name>A0A1I4NJE9_9BURK</name>
<sequence length="591" mass="65008">MKKWSIETWSLAGIAAVLALMAAMVGAVWHQSGLTAEADGRLQQARNRVLWLEQLQAQLYRTEMLSERQPDAAADASRAAAVLTLQHQLERGAPLAEGSDTMPPLLARLRQQVAAMNAGAPDGEHGLAGIGLQVIGMISAERAQRDRIRKQDRDEHARVRQGMIALMLGLAALSSVILLRIRRQSLAGRQALSEANATLERRIDARTDELQQANDQLRGEIEVRKAVQQAQARSDAQLQEIISMMPVALFIKDAESRIVLMNEACEKMWGVPFAELSGLRGDDHFPAEQMAGFLADDRAAFANRTLLMREELMWDNTRQEDRNVQAYKKPLYDAAGQPLLLVAMCVDVTERKRAEEALQRTLQQLRALSDHQENVKEDERRRIALDIHDELGQNLLALKLDVSMLHARTGASHGHLHREAGRVLATLDASILSVRAIIDELHPSVLELGLCAAVDWQLRRLEQRSGLRCSLQLIDDSANCLLDQRQTSGIFRIVQTALSNISLFAGASAVHVSLNLQPQRMTIVITDDGASEQQGERSQTAAFGLRAIRERVSAFGGELVVACRAGSGSSMSILLPGLEQQARPVEAMAAG</sequence>
<dbReference type="GO" id="GO:0016020">
    <property type="term" value="C:membrane"/>
    <property type="evidence" value="ECO:0007669"/>
    <property type="project" value="InterPro"/>
</dbReference>
<keyword evidence="9" id="KW-1185">Reference proteome</keyword>
<gene>
    <name evidence="8" type="ORF">SAMN02982985_03005</name>
</gene>
<dbReference type="PROSITE" id="PS50113">
    <property type="entry name" value="PAC"/>
    <property type="match status" value="1"/>
</dbReference>
<evidence type="ECO:0000313" key="9">
    <source>
        <dbReference type="Proteomes" id="UP000199470"/>
    </source>
</evidence>
<evidence type="ECO:0000259" key="6">
    <source>
        <dbReference type="PROSITE" id="PS50112"/>
    </source>
</evidence>
<keyword evidence="3" id="KW-0902">Two-component regulatory system</keyword>
<dbReference type="Pfam" id="PF07730">
    <property type="entry name" value="HisKA_3"/>
    <property type="match status" value="1"/>
</dbReference>
<dbReference type="CDD" id="cd00130">
    <property type="entry name" value="PAS"/>
    <property type="match status" value="1"/>
</dbReference>
<organism evidence="8 9">
    <name type="scientific">Rugamonas rubra</name>
    <dbReference type="NCBI Taxonomy" id="758825"/>
    <lineage>
        <taxon>Bacteria</taxon>
        <taxon>Pseudomonadati</taxon>
        <taxon>Pseudomonadota</taxon>
        <taxon>Betaproteobacteria</taxon>
        <taxon>Burkholderiales</taxon>
        <taxon>Oxalobacteraceae</taxon>
        <taxon>Telluria group</taxon>
        <taxon>Rugamonas</taxon>
    </lineage>
</organism>
<dbReference type="InterPro" id="IPR050482">
    <property type="entry name" value="Sensor_HK_TwoCompSys"/>
</dbReference>
<dbReference type="InterPro" id="IPR011712">
    <property type="entry name" value="Sig_transdc_His_kin_sub3_dim/P"/>
</dbReference>
<dbReference type="InterPro" id="IPR035965">
    <property type="entry name" value="PAS-like_dom_sf"/>
</dbReference>
<dbReference type="Proteomes" id="UP000199470">
    <property type="component" value="Unassembled WGS sequence"/>
</dbReference>
<dbReference type="NCBIfam" id="TIGR00229">
    <property type="entry name" value="sensory_box"/>
    <property type="match status" value="1"/>
</dbReference>
<evidence type="ECO:0000256" key="2">
    <source>
        <dbReference type="ARBA" id="ARBA00022777"/>
    </source>
</evidence>
<dbReference type="InterPro" id="IPR000014">
    <property type="entry name" value="PAS"/>
</dbReference>
<feature type="coiled-coil region" evidence="4">
    <location>
        <begin position="351"/>
        <end position="382"/>
    </location>
</feature>
<dbReference type="GO" id="GO:0046983">
    <property type="term" value="F:protein dimerization activity"/>
    <property type="evidence" value="ECO:0007669"/>
    <property type="project" value="InterPro"/>
</dbReference>
<feature type="domain" description="PAC" evidence="7">
    <location>
        <begin position="308"/>
        <end position="360"/>
    </location>
</feature>
<dbReference type="InterPro" id="IPR013656">
    <property type="entry name" value="PAS_4"/>
</dbReference>
<keyword evidence="2" id="KW-0418">Kinase</keyword>
<dbReference type="PROSITE" id="PS50112">
    <property type="entry name" value="PAS"/>
    <property type="match status" value="1"/>
</dbReference>
<dbReference type="RefSeq" id="WP_093388492.1">
    <property type="nucleotide sequence ID" value="NZ_FOTW01000013.1"/>
</dbReference>
<dbReference type="EMBL" id="FOTW01000013">
    <property type="protein sequence ID" value="SFM15475.1"/>
    <property type="molecule type" value="Genomic_DNA"/>
</dbReference>
<dbReference type="SUPFAM" id="SSF55874">
    <property type="entry name" value="ATPase domain of HSP90 chaperone/DNA topoisomerase II/histidine kinase"/>
    <property type="match status" value="1"/>
</dbReference>
<dbReference type="STRING" id="758825.SAMN02982985_03005"/>
<keyword evidence="4" id="KW-0175">Coiled coil</keyword>
<evidence type="ECO:0000256" key="4">
    <source>
        <dbReference type="SAM" id="Coils"/>
    </source>
</evidence>
<dbReference type="InterPro" id="IPR000700">
    <property type="entry name" value="PAS-assoc_C"/>
</dbReference>
<evidence type="ECO:0000256" key="1">
    <source>
        <dbReference type="ARBA" id="ARBA00022679"/>
    </source>
</evidence>
<feature type="domain" description="PAS" evidence="6">
    <location>
        <begin position="234"/>
        <end position="278"/>
    </location>
</feature>
<evidence type="ECO:0000313" key="8">
    <source>
        <dbReference type="EMBL" id="SFM15475.1"/>
    </source>
</evidence>
<dbReference type="Gene3D" id="3.30.450.20">
    <property type="entry name" value="PAS domain"/>
    <property type="match status" value="1"/>
</dbReference>
<feature type="transmembrane region" description="Helical" evidence="5">
    <location>
        <begin position="162"/>
        <end position="181"/>
    </location>
</feature>
<evidence type="ECO:0000259" key="7">
    <source>
        <dbReference type="PROSITE" id="PS50113"/>
    </source>
</evidence>
<dbReference type="SMART" id="SM00091">
    <property type="entry name" value="PAS"/>
    <property type="match status" value="1"/>
</dbReference>
<dbReference type="Gene3D" id="3.30.565.10">
    <property type="entry name" value="Histidine kinase-like ATPase, C-terminal domain"/>
    <property type="match status" value="1"/>
</dbReference>
<dbReference type="SUPFAM" id="SSF55785">
    <property type="entry name" value="PYP-like sensor domain (PAS domain)"/>
    <property type="match status" value="1"/>
</dbReference>